<dbReference type="SUPFAM" id="SSF48264">
    <property type="entry name" value="Cytochrome P450"/>
    <property type="match status" value="1"/>
</dbReference>
<evidence type="ECO:0000313" key="4">
    <source>
        <dbReference type="EMBL" id="MFC3226083.1"/>
    </source>
</evidence>
<keyword evidence="5" id="KW-1185">Reference proteome</keyword>
<dbReference type="RefSeq" id="WP_379897861.1">
    <property type="nucleotide sequence ID" value="NZ_JBHRTR010000007.1"/>
</dbReference>
<accession>A0ABV7KUN6</accession>
<comment type="caution">
    <text evidence="4">The sequence shown here is derived from an EMBL/GenBank/DDBJ whole genome shotgun (WGS) entry which is preliminary data.</text>
</comment>
<keyword evidence="2" id="KW-0503">Monooxygenase</keyword>
<organism evidence="4 5">
    <name type="scientific">Marinibaculum pumilum</name>
    <dbReference type="NCBI Taxonomy" id="1766165"/>
    <lineage>
        <taxon>Bacteria</taxon>
        <taxon>Pseudomonadati</taxon>
        <taxon>Pseudomonadota</taxon>
        <taxon>Alphaproteobacteria</taxon>
        <taxon>Rhodospirillales</taxon>
        <taxon>Rhodospirillaceae</taxon>
        <taxon>Marinibaculum</taxon>
    </lineage>
</organism>
<evidence type="ECO:0000313" key="5">
    <source>
        <dbReference type="Proteomes" id="UP001595528"/>
    </source>
</evidence>
<dbReference type="PRINTS" id="PR00359">
    <property type="entry name" value="BP450"/>
</dbReference>
<dbReference type="PANTHER" id="PTHR46696:SF1">
    <property type="entry name" value="CYTOCHROME P450 YJIB-RELATED"/>
    <property type="match status" value="1"/>
</dbReference>
<dbReference type="Proteomes" id="UP001595528">
    <property type="component" value="Unassembled WGS sequence"/>
</dbReference>
<dbReference type="PANTHER" id="PTHR46696">
    <property type="entry name" value="P450, PUTATIVE (EUROFUNG)-RELATED"/>
    <property type="match status" value="1"/>
</dbReference>
<feature type="region of interest" description="Disordered" evidence="3">
    <location>
        <begin position="1"/>
        <end position="27"/>
    </location>
</feature>
<keyword evidence="2" id="KW-0408">Iron</keyword>
<dbReference type="EMBL" id="JBHRTR010000007">
    <property type="protein sequence ID" value="MFC3226083.1"/>
    <property type="molecule type" value="Genomic_DNA"/>
</dbReference>
<evidence type="ECO:0000256" key="1">
    <source>
        <dbReference type="ARBA" id="ARBA00010617"/>
    </source>
</evidence>
<dbReference type="InterPro" id="IPR002397">
    <property type="entry name" value="Cyt_P450_B"/>
</dbReference>
<evidence type="ECO:0000256" key="2">
    <source>
        <dbReference type="RuleBase" id="RU000461"/>
    </source>
</evidence>
<reference evidence="5" key="1">
    <citation type="journal article" date="2019" name="Int. J. Syst. Evol. Microbiol.">
        <title>The Global Catalogue of Microorganisms (GCM) 10K type strain sequencing project: providing services to taxonomists for standard genome sequencing and annotation.</title>
        <authorList>
            <consortium name="The Broad Institute Genomics Platform"/>
            <consortium name="The Broad Institute Genome Sequencing Center for Infectious Disease"/>
            <person name="Wu L."/>
            <person name="Ma J."/>
        </authorList>
    </citation>
    <scope>NUCLEOTIDE SEQUENCE [LARGE SCALE GENOMIC DNA]</scope>
    <source>
        <strain evidence="5">KCTC 42964</strain>
    </source>
</reference>
<feature type="compositionally biased region" description="Basic and acidic residues" evidence="3">
    <location>
        <begin position="17"/>
        <end position="27"/>
    </location>
</feature>
<dbReference type="InterPro" id="IPR001128">
    <property type="entry name" value="Cyt_P450"/>
</dbReference>
<gene>
    <name evidence="4" type="ORF">ACFOGJ_02520</name>
</gene>
<keyword evidence="2" id="KW-0479">Metal-binding</keyword>
<dbReference type="Gene3D" id="1.10.630.10">
    <property type="entry name" value="Cytochrome P450"/>
    <property type="match status" value="1"/>
</dbReference>
<dbReference type="InterPro" id="IPR017972">
    <property type="entry name" value="Cyt_P450_CS"/>
</dbReference>
<keyword evidence="2" id="KW-0349">Heme</keyword>
<comment type="similarity">
    <text evidence="1 2">Belongs to the cytochrome P450 family.</text>
</comment>
<evidence type="ECO:0000256" key="3">
    <source>
        <dbReference type="SAM" id="MobiDB-lite"/>
    </source>
</evidence>
<keyword evidence="2" id="KW-0560">Oxidoreductase</keyword>
<dbReference type="PROSITE" id="PS00086">
    <property type="entry name" value="CYTOCHROME_P450"/>
    <property type="match status" value="1"/>
</dbReference>
<proteinExistence type="inferred from homology"/>
<dbReference type="InterPro" id="IPR036396">
    <property type="entry name" value="Cyt_P450_sf"/>
</dbReference>
<sequence>MYSLPAPDGPDPFPAYDRLRRQGPQRDTDGGAWLLTRFADVRQALQAPQLRIRPAAVPGAPWLGDGPAAALFRNHVRMSDGDAHRVRRSRMAAALERLSPAEELAAAAAVETDLRLDRLAGAAGLEAMSALAFPVPLSVVAHWLGLAAGDAERAATLAGRFAPALLPWSAAAQLADAQHAAADLTDLLSEQVRRGSLPFFQALTEAGGPLRPLDTAEAVAAAAGLLAQACDATAGLLGKTLALLLRDPALAARVRSAGTVDPDLLDEVLRFDPPNHSTRRVAAAPVTIGGAAIRPGDDVVLILAAAGRDARVHVDPGRFEPDRFAVARRLDAAAPRHLVFGAGPHACPGEAVARAIVAGAAAAVLRHRRGLSLRDRDMDWRPSGNARIPACLWLA</sequence>
<protein>
    <submittedName>
        <fullName evidence="4">Cytochrome P450</fullName>
    </submittedName>
</protein>
<dbReference type="Pfam" id="PF00067">
    <property type="entry name" value="p450"/>
    <property type="match status" value="1"/>
</dbReference>
<name>A0ABV7KUN6_9PROT</name>